<accession>A0A9K3PN08</accession>
<dbReference type="Pfam" id="PF00107">
    <property type="entry name" value="ADH_zinc_N"/>
    <property type="match status" value="1"/>
</dbReference>
<dbReference type="PANTHER" id="PTHR11695">
    <property type="entry name" value="ALCOHOL DEHYDROGENASE RELATED"/>
    <property type="match status" value="1"/>
</dbReference>
<dbReference type="InterPro" id="IPR013149">
    <property type="entry name" value="ADH-like_C"/>
</dbReference>
<dbReference type="SMART" id="SM00829">
    <property type="entry name" value="PKS_ER"/>
    <property type="match status" value="1"/>
</dbReference>
<organism evidence="2 3">
    <name type="scientific">Nitzschia inconspicua</name>
    <dbReference type="NCBI Taxonomy" id="303405"/>
    <lineage>
        <taxon>Eukaryota</taxon>
        <taxon>Sar</taxon>
        <taxon>Stramenopiles</taxon>
        <taxon>Ochrophyta</taxon>
        <taxon>Bacillariophyta</taxon>
        <taxon>Bacillariophyceae</taxon>
        <taxon>Bacillariophycidae</taxon>
        <taxon>Bacillariales</taxon>
        <taxon>Bacillariaceae</taxon>
        <taxon>Nitzschia</taxon>
    </lineage>
</organism>
<dbReference type="GO" id="GO:0016491">
    <property type="term" value="F:oxidoreductase activity"/>
    <property type="evidence" value="ECO:0007669"/>
    <property type="project" value="InterPro"/>
</dbReference>
<dbReference type="OrthoDB" id="201656at2759"/>
<gene>
    <name evidence="2" type="ORF">IV203_009357</name>
</gene>
<dbReference type="EMBL" id="JAGRRH010000017">
    <property type="protein sequence ID" value="KAG7353308.1"/>
    <property type="molecule type" value="Genomic_DNA"/>
</dbReference>
<keyword evidence="3" id="KW-1185">Reference proteome</keyword>
<dbReference type="Pfam" id="PF08240">
    <property type="entry name" value="ADH_N"/>
    <property type="match status" value="1"/>
</dbReference>
<protein>
    <submittedName>
        <fullName evidence="2">NADPH:quinone reductase</fullName>
    </submittedName>
</protein>
<reference evidence="2" key="1">
    <citation type="journal article" date="2021" name="Sci. Rep.">
        <title>Diploid genomic architecture of Nitzschia inconspicua, an elite biomass production diatom.</title>
        <authorList>
            <person name="Oliver A."/>
            <person name="Podell S."/>
            <person name="Pinowska A."/>
            <person name="Traller J.C."/>
            <person name="Smith S.R."/>
            <person name="McClure R."/>
            <person name="Beliaev A."/>
            <person name="Bohutskyi P."/>
            <person name="Hill E.A."/>
            <person name="Rabines A."/>
            <person name="Zheng H."/>
            <person name="Allen L.Z."/>
            <person name="Kuo A."/>
            <person name="Grigoriev I.V."/>
            <person name="Allen A.E."/>
            <person name="Hazlebeck D."/>
            <person name="Allen E.E."/>
        </authorList>
    </citation>
    <scope>NUCLEOTIDE SEQUENCE</scope>
    <source>
        <strain evidence="2">Hildebrandi</strain>
    </source>
</reference>
<dbReference type="PANTHER" id="PTHR11695:SF294">
    <property type="entry name" value="RETICULON-4-INTERACTING PROTEIN 1, MITOCHONDRIAL"/>
    <property type="match status" value="1"/>
</dbReference>
<proteinExistence type="predicted"/>
<feature type="domain" description="Enoyl reductase (ER)" evidence="1">
    <location>
        <begin position="64"/>
        <end position="411"/>
    </location>
</feature>
<evidence type="ECO:0000259" key="1">
    <source>
        <dbReference type="SMART" id="SM00829"/>
    </source>
</evidence>
<dbReference type="CDD" id="cd08267">
    <property type="entry name" value="MDR1"/>
    <property type="match status" value="1"/>
</dbReference>
<reference evidence="2" key="2">
    <citation type="submission" date="2021-04" db="EMBL/GenBank/DDBJ databases">
        <authorList>
            <person name="Podell S."/>
        </authorList>
    </citation>
    <scope>NUCLEOTIDE SEQUENCE</scope>
    <source>
        <strain evidence="2">Hildebrandi</strain>
    </source>
</reference>
<dbReference type="Proteomes" id="UP000693970">
    <property type="component" value="Unassembled WGS sequence"/>
</dbReference>
<sequence length="419" mass="46665">MFAKRLVVPSSHAQKPTRISSRSILRLALLGISVLPASDSIFVPRRQVFQKALSMTSNRGIYFGGYQQPVHEQVLEKRLKADRNHVVVQVYAVSINPVDAKGVIGDKLATHWTRARRFAHNCMIKNTRVGFDFAGKVVESPYGHSQAEDLSEGTIVYGTMPPLQGSFAEYIRVPCHQLAKAPCSASIEEIACLPLVGLTAWQALSPYIKPEQSNVLVVGGSGGTGHIAIQMAKALGAKTVTTICSTRNVDFVKKCGATDVIDYQTEDDVIAALQRRVDEPFDIIFDTVTSGDPNDAIYNYPQRIQQATNPPILTPEYCYQRLGGKWTDWIRAGLARPGIFPHSWLWSDPRERLFWIKFPKSSVALQELTKIVDSGQLRVHVQKIYPEMTVDTVQQAMDDLLSRRVQGKIAIRVIPQQQQ</sequence>
<name>A0A9K3PN08_9STRA</name>
<evidence type="ECO:0000313" key="2">
    <source>
        <dbReference type="EMBL" id="KAG7353308.1"/>
    </source>
</evidence>
<dbReference type="AlphaFoldDB" id="A0A9K3PN08"/>
<dbReference type="InterPro" id="IPR050700">
    <property type="entry name" value="YIM1/Zinc_Alcohol_DH_Fams"/>
</dbReference>
<dbReference type="InterPro" id="IPR013154">
    <property type="entry name" value="ADH-like_N"/>
</dbReference>
<evidence type="ECO:0000313" key="3">
    <source>
        <dbReference type="Proteomes" id="UP000693970"/>
    </source>
</evidence>
<dbReference type="InterPro" id="IPR020843">
    <property type="entry name" value="ER"/>
</dbReference>
<comment type="caution">
    <text evidence="2">The sequence shown here is derived from an EMBL/GenBank/DDBJ whole genome shotgun (WGS) entry which is preliminary data.</text>
</comment>